<dbReference type="AlphaFoldDB" id="A0A9Q0S7A9"/>
<evidence type="ECO:0000313" key="2">
    <source>
        <dbReference type="Proteomes" id="UP001151699"/>
    </source>
</evidence>
<evidence type="ECO:0008006" key="3">
    <source>
        <dbReference type="Google" id="ProtNLM"/>
    </source>
</evidence>
<accession>A0A9Q0S7A9</accession>
<proteinExistence type="predicted"/>
<dbReference type="OrthoDB" id="7790673at2759"/>
<organism evidence="1 2">
    <name type="scientific">Pseudolycoriella hygida</name>
    <dbReference type="NCBI Taxonomy" id="35572"/>
    <lineage>
        <taxon>Eukaryota</taxon>
        <taxon>Metazoa</taxon>
        <taxon>Ecdysozoa</taxon>
        <taxon>Arthropoda</taxon>
        <taxon>Hexapoda</taxon>
        <taxon>Insecta</taxon>
        <taxon>Pterygota</taxon>
        <taxon>Neoptera</taxon>
        <taxon>Endopterygota</taxon>
        <taxon>Diptera</taxon>
        <taxon>Nematocera</taxon>
        <taxon>Sciaroidea</taxon>
        <taxon>Sciaridae</taxon>
        <taxon>Pseudolycoriella</taxon>
    </lineage>
</organism>
<dbReference type="EMBL" id="WJQU01000001">
    <property type="protein sequence ID" value="KAJ6645985.1"/>
    <property type="molecule type" value="Genomic_DNA"/>
</dbReference>
<sequence length="53" mass="6124">MDFHQGVHSSLLQWIHSYLSDRSQYVKLMGWRSQSFHTTSDVPQGSHLGPCCF</sequence>
<name>A0A9Q0S7A9_9DIPT</name>
<comment type="caution">
    <text evidence="1">The sequence shown here is derived from an EMBL/GenBank/DDBJ whole genome shotgun (WGS) entry which is preliminary data.</text>
</comment>
<evidence type="ECO:0000313" key="1">
    <source>
        <dbReference type="EMBL" id="KAJ6645985.1"/>
    </source>
</evidence>
<reference evidence="1" key="1">
    <citation type="submission" date="2022-07" db="EMBL/GenBank/DDBJ databases">
        <authorList>
            <person name="Trinca V."/>
            <person name="Uliana J.V.C."/>
            <person name="Torres T.T."/>
            <person name="Ward R.J."/>
            <person name="Monesi N."/>
        </authorList>
    </citation>
    <scope>NUCLEOTIDE SEQUENCE</scope>
    <source>
        <strain evidence="1">HSMRA1968</strain>
        <tissue evidence="1">Whole embryos</tissue>
    </source>
</reference>
<gene>
    <name evidence="1" type="ORF">Bhyg_01194</name>
</gene>
<keyword evidence="2" id="KW-1185">Reference proteome</keyword>
<protein>
    <recommendedName>
        <fullName evidence="3">Reverse transcriptase</fullName>
    </recommendedName>
</protein>
<dbReference type="Proteomes" id="UP001151699">
    <property type="component" value="Chromosome A"/>
</dbReference>